<evidence type="ECO:0000259" key="9">
    <source>
        <dbReference type="PROSITE" id="PS50994"/>
    </source>
</evidence>
<evidence type="ECO:0000256" key="1">
    <source>
        <dbReference type="ARBA" id="ARBA00022670"/>
    </source>
</evidence>
<evidence type="ECO:0000256" key="8">
    <source>
        <dbReference type="ARBA" id="ARBA00023268"/>
    </source>
</evidence>
<organism evidence="10 11">
    <name type="scientific">Paspalum notatum var. saurae</name>
    <dbReference type="NCBI Taxonomy" id="547442"/>
    <lineage>
        <taxon>Eukaryota</taxon>
        <taxon>Viridiplantae</taxon>
        <taxon>Streptophyta</taxon>
        <taxon>Embryophyta</taxon>
        <taxon>Tracheophyta</taxon>
        <taxon>Spermatophyta</taxon>
        <taxon>Magnoliopsida</taxon>
        <taxon>Liliopsida</taxon>
        <taxon>Poales</taxon>
        <taxon>Poaceae</taxon>
        <taxon>PACMAD clade</taxon>
        <taxon>Panicoideae</taxon>
        <taxon>Andropogonodae</taxon>
        <taxon>Paspaleae</taxon>
        <taxon>Paspalinae</taxon>
        <taxon>Paspalum</taxon>
    </lineage>
</organism>
<dbReference type="Gene3D" id="1.10.340.70">
    <property type="match status" value="1"/>
</dbReference>
<dbReference type="GO" id="GO:0003964">
    <property type="term" value="F:RNA-directed DNA polymerase activity"/>
    <property type="evidence" value="ECO:0007669"/>
    <property type="project" value="UniProtKB-KW"/>
</dbReference>
<proteinExistence type="predicted"/>
<keyword evidence="8" id="KW-0511">Multifunctional enzyme</keyword>
<dbReference type="CDD" id="cd01647">
    <property type="entry name" value="RT_LTR"/>
    <property type="match status" value="1"/>
</dbReference>
<protein>
    <recommendedName>
        <fullName evidence="9">Integrase catalytic domain-containing protein</fullName>
    </recommendedName>
</protein>
<dbReference type="Pfam" id="PF17919">
    <property type="entry name" value="RT_RNaseH_2"/>
    <property type="match status" value="1"/>
</dbReference>
<dbReference type="InterPro" id="IPR043128">
    <property type="entry name" value="Rev_trsase/Diguanyl_cyclase"/>
</dbReference>
<dbReference type="Pfam" id="PF00078">
    <property type="entry name" value="RVT_1"/>
    <property type="match status" value="1"/>
</dbReference>
<dbReference type="GO" id="GO:0008233">
    <property type="term" value="F:peptidase activity"/>
    <property type="evidence" value="ECO:0007669"/>
    <property type="project" value="UniProtKB-KW"/>
</dbReference>
<dbReference type="InterPro" id="IPR041588">
    <property type="entry name" value="Integrase_H2C2"/>
</dbReference>
<gene>
    <name evidence="10" type="ORF">U9M48_036220</name>
</gene>
<dbReference type="GO" id="GO:0015074">
    <property type="term" value="P:DNA integration"/>
    <property type="evidence" value="ECO:0007669"/>
    <property type="project" value="InterPro"/>
</dbReference>
<evidence type="ECO:0000256" key="7">
    <source>
        <dbReference type="ARBA" id="ARBA00022918"/>
    </source>
</evidence>
<dbReference type="InterPro" id="IPR036397">
    <property type="entry name" value="RNaseH_sf"/>
</dbReference>
<dbReference type="SUPFAM" id="SSF56672">
    <property type="entry name" value="DNA/RNA polymerases"/>
    <property type="match status" value="1"/>
</dbReference>
<evidence type="ECO:0000256" key="3">
    <source>
        <dbReference type="ARBA" id="ARBA00022695"/>
    </source>
</evidence>
<keyword evidence="1" id="KW-0645">Protease</keyword>
<dbReference type="InterPro" id="IPR050951">
    <property type="entry name" value="Retrovirus_Pol_polyprotein"/>
</dbReference>
<sequence length="629" mass="71221">MHKRRLLGLRGSCAGERPRGKERGVDWWSPRGACRRSSLKARSLVVFRSGYHQIRIAKRDEHKTAFKTHSGLYEFLVMPFGLTNALATFQSVMNTIFGKWLRHGVLVFMDDILIYTAILHEHIQLLTMVLSIIGKHHFCIKLSKCSFAQREIEYLGHCISAKGVATEPSKVRAVQEWPVPATLKELRGFLGLTGYYRKFIRNYGMIARPLTQLLKKCVACQWTSITDEAFQLLKKAMTEAPVLAIPNFSKPFVIETDASDFGLGVVLMQEGHPVAYLSKHLSEQNSAPSTYEKECMAILMAVEKWRPYLQNGEFILRTDHKSLLYLTEQRASTKLQLKAVLKLMDLRYKIVYKKGCINVAADALSRCPQSASVVAVSECTPAWLERVVAGYEDDTVSKQLLTELSISSPNGRGFSLLNGIIRFKGRVWLGTNSLAHQHVMQALHSSGLGGHSGFHVTYHRIKGLFAWPKMNDDIRQFVQSCSVCQQAKGEHVRTPGLLEPLPVPYQPWATVSLDFVEGLPQSGRFNAILVVVDKLTKYGHFIPLAHPFTALQVAQRYMDNVYKLHGLPQQIISDRDKIFTSKLWQELFRLSDTQLIMSSSYHPQTDGQMERLNQCLEAFLRWSVHSCPT</sequence>
<accession>A0AAQ3UE44</accession>
<reference evidence="10 11" key="1">
    <citation type="submission" date="2024-02" db="EMBL/GenBank/DDBJ databases">
        <title>High-quality chromosome-scale genome assembly of Pensacola bahiagrass (Paspalum notatum Flugge var. saurae).</title>
        <authorList>
            <person name="Vega J.M."/>
            <person name="Podio M."/>
            <person name="Orjuela J."/>
            <person name="Siena L.A."/>
            <person name="Pessino S.C."/>
            <person name="Combes M.C."/>
            <person name="Mariac C."/>
            <person name="Albertini E."/>
            <person name="Pupilli F."/>
            <person name="Ortiz J.P.A."/>
            <person name="Leblanc O."/>
        </authorList>
    </citation>
    <scope>NUCLEOTIDE SEQUENCE [LARGE SCALE GENOMIC DNA]</scope>
    <source>
        <strain evidence="10">R1</strain>
        <tissue evidence="10">Leaf</tissue>
    </source>
</reference>
<keyword evidence="3" id="KW-0548">Nucleotidyltransferase</keyword>
<dbReference type="GO" id="GO:0004519">
    <property type="term" value="F:endonuclease activity"/>
    <property type="evidence" value="ECO:0007669"/>
    <property type="project" value="UniProtKB-KW"/>
</dbReference>
<keyword evidence="4" id="KW-0540">Nuclease</keyword>
<evidence type="ECO:0000256" key="6">
    <source>
        <dbReference type="ARBA" id="ARBA00022801"/>
    </source>
</evidence>
<feature type="domain" description="Integrase catalytic" evidence="9">
    <location>
        <begin position="503"/>
        <end position="629"/>
    </location>
</feature>
<evidence type="ECO:0000256" key="5">
    <source>
        <dbReference type="ARBA" id="ARBA00022759"/>
    </source>
</evidence>
<dbReference type="FunFam" id="3.30.70.270:FF:000020">
    <property type="entry name" value="Transposon Tf2-6 polyprotein-like Protein"/>
    <property type="match status" value="1"/>
</dbReference>
<keyword evidence="2" id="KW-0808">Transferase</keyword>
<dbReference type="InterPro" id="IPR041577">
    <property type="entry name" value="RT_RNaseH_2"/>
</dbReference>
<dbReference type="CDD" id="cd09274">
    <property type="entry name" value="RNase_HI_RT_Ty3"/>
    <property type="match status" value="1"/>
</dbReference>
<dbReference type="EMBL" id="CP144752">
    <property type="protein sequence ID" value="WVZ89869.1"/>
    <property type="molecule type" value="Genomic_DNA"/>
</dbReference>
<dbReference type="Gene3D" id="3.30.70.270">
    <property type="match status" value="2"/>
</dbReference>
<dbReference type="Pfam" id="PF17921">
    <property type="entry name" value="Integrase_H2C2"/>
    <property type="match status" value="1"/>
</dbReference>
<evidence type="ECO:0000313" key="11">
    <source>
        <dbReference type="Proteomes" id="UP001341281"/>
    </source>
</evidence>
<dbReference type="SUPFAM" id="SSF53098">
    <property type="entry name" value="Ribonuclease H-like"/>
    <property type="match status" value="1"/>
</dbReference>
<name>A0AAQ3UE44_PASNO</name>
<dbReference type="GO" id="GO:0006508">
    <property type="term" value="P:proteolysis"/>
    <property type="evidence" value="ECO:0007669"/>
    <property type="project" value="UniProtKB-KW"/>
</dbReference>
<keyword evidence="6" id="KW-0378">Hydrolase</keyword>
<dbReference type="AlphaFoldDB" id="A0AAQ3UE44"/>
<evidence type="ECO:0000313" key="10">
    <source>
        <dbReference type="EMBL" id="WVZ89869.1"/>
    </source>
</evidence>
<dbReference type="Proteomes" id="UP001341281">
    <property type="component" value="Chromosome 08"/>
</dbReference>
<dbReference type="Gene3D" id="3.10.20.370">
    <property type="match status" value="1"/>
</dbReference>
<dbReference type="PROSITE" id="PS50994">
    <property type="entry name" value="INTEGRASE"/>
    <property type="match status" value="1"/>
</dbReference>
<evidence type="ECO:0000256" key="4">
    <source>
        <dbReference type="ARBA" id="ARBA00022722"/>
    </source>
</evidence>
<keyword evidence="7" id="KW-0695">RNA-directed DNA polymerase</keyword>
<dbReference type="InterPro" id="IPR012337">
    <property type="entry name" value="RNaseH-like_sf"/>
</dbReference>
<dbReference type="PANTHER" id="PTHR37984:SF5">
    <property type="entry name" value="PROTEIN NYNRIN-LIKE"/>
    <property type="match status" value="1"/>
</dbReference>
<dbReference type="Gene3D" id="3.30.420.10">
    <property type="entry name" value="Ribonuclease H-like superfamily/Ribonuclease H"/>
    <property type="match status" value="1"/>
</dbReference>
<dbReference type="InterPro" id="IPR000477">
    <property type="entry name" value="RT_dom"/>
</dbReference>
<keyword evidence="5" id="KW-0255">Endonuclease</keyword>
<dbReference type="GO" id="GO:0003676">
    <property type="term" value="F:nucleic acid binding"/>
    <property type="evidence" value="ECO:0007669"/>
    <property type="project" value="InterPro"/>
</dbReference>
<dbReference type="InterPro" id="IPR043502">
    <property type="entry name" value="DNA/RNA_pol_sf"/>
</dbReference>
<dbReference type="Gene3D" id="3.10.10.10">
    <property type="entry name" value="HIV Type 1 Reverse Transcriptase, subunit A, domain 1"/>
    <property type="match status" value="1"/>
</dbReference>
<dbReference type="InterPro" id="IPR001584">
    <property type="entry name" value="Integrase_cat-core"/>
</dbReference>
<keyword evidence="11" id="KW-1185">Reference proteome</keyword>
<dbReference type="FunFam" id="3.10.10.10:FF:000007">
    <property type="entry name" value="Retrovirus-related Pol polyprotein from transposon 17.6-like Protein"/>
    <property type="match status" value="1"/>
</dbReference>
<evidence type="ECO:0000256" key="2">
    <source>
        <dbReference type="ARBA" id="ARBA00022679"/>
    </source>
</evidence>
<dbReference type="PANTHER" id="PTHR37984">
    <property type="entry name" value="PROTEIN CBG26694"/>
    <property type="match status" value="1"/>
</dbReference>